<feature type="non-terminal residue" evidence="1">
    <location>
        <position position="1"/>
    </location>
</feature>
<gene>
    <name evidence="1" type="ORF">S06H3_62802</name>
</gene>
<proteinExistence type="predicted"/>
<dbReference type="EMBL" id="BARV01041507">
    <property type="protein sequence ID" value="GAI51387.1"/>
    <property type="molecule type" value="Genomic_DNA"/>
</dbReference>
<comment type="caution">
    <text evidence="1">The sequence shown here is derived from an EMBL/GenBank/DDBJ whole genome shotgun (WGS) entry which is preliminary data.</text>
</comment>
<reference evidence="1" key="1">
    <citation type="journal article" date="2014" name="Front. Microbiol.">
        <title>High frequency of phylogenetically diverse reductive dehalogenase-homologous genes in deep subseafloor sedimentary metagenomes.</title>
        <authorList>
            <person name="Kawai M."/>
            <person name="Futagami T."/>
            <person name="Toyoda A."/>
            <person name="Takaki Y."/>
            <person name="Nishi S."/>
            <person name="Hori S."/>
            <person name="Arai W."/>
            <person name="Tsubouchi T."/>
            <person name="Morono Y."/>
            <person name="Uchiyama I."/>
            <person name="Ito T."/>
            <person name="Fujiyama A."/>
            <person name="Inagaki F."/>
            <person name="Takami H."/>
        </authorList>
    </citation>
    <scope>NUCLEOTIDE SEQUENCE</scope>
    <source>
        <strain evidence="1">Expedition CK06-06</strain>
    </source>
</reference>
<organism evidence="1">
    <name type="scientific">marine sediment metagenome</name>
    <dbReference type="NCBI Taxonomy" id="412755"/>
    <lineage>
        <taxon>unclassified sequences</taxon>
        <taxon>metagenomes</taxon>
        <taxon>ecological metagenomes</taxon>
    </lineage>
</organism>
<dbReference type="AlphaFoldDB" id="X1P4Y2"/>
<sequence>AVEATISELATAKEKLETSYGRVLEALGEGEASVAESKEDAALMRTFGEALVEHIHNAHSCIQVISGKASAMSEAEHILKHELDALAGTEDISVLIDLCECWCDIKKKFEIGLIKYVAVVAH</sequence>
<evidence type="ECO:0000313" key="1">
    <source>
        <dbReference type="EMBL" id="GAI51387.1"/>
    </source>
</evidence>
<accession>X1P4Y2</accession>
<name>X1P4Y2_9ZZZZ</name>
<evidence type="ECO:0008006" key="2">
    <source>
        <dbReference type="Google" id="ProtNLM"/>
    </source>
</evidence>
<protein>
    <recommendedName>
        <fullName evidence="2">PhoU domain-containing protein</fullName>
    </recommendedName>
</protein>